<proteinExistence type="predicted"/>
<name>D8SHP0_SELML</name>
<dbReference type="SUPFAM" id="SSF52540">
    <property type="entry name" value="P-loop containing nucleoside triphosphate hydrolases"/>
    <property type="match status" value="1"/>
</dbReference>
<dbReference type="InterPro" id="IPR027417">
    <property type="entry name" value="P-loop_NTPase"/>
</dbReference>
<gene>
    <name evidence="1" type="ORF">SELMODRAFT_422201</name>
</gene>
<protein>
    <submittedName>
        <fullName evidence="1">Uncharacterized protein</fullName>
    </submittedName>
</protein>
<dbReference type="HOGENOM" id="CLU_493828_0_0_1"/>
<dbReference type="InParanoid" id="D8SHP0"/>
<dbReference type="KEGG" id="smo:SELMODRAFT_422201"/>
<reference evidence="1 2" key="1">
    <citation type="journal article" date="2011" name="Science">
        <title>The Selaginella genome identifies genetic changes associated with the evolution of vascular plants.</title>
        <authorList>
            <person name="Banks J.A."/>
            <person name="Nishiyama T."/>
            <person name="Hasebe M."/>
            <person name="Bowman J.L."/>
            <person name="Gribskov M."/>
            <person name="dePamphilis C."/>
            <person name="Albert V.A."/>
            <person name="Aono N."/>
            <person name="Aoyama T."/>
            <person name="Ambrose B.A."/>
            <person name="Ashton N.W."/>
            <person name="Axtell M.J."/>
            <person name="Barker E."/>
            <person name="Barker M.S."/>
            <person name="Bennetzen J.L."/>
            <person name="Bonawitz N.D."/>
            <person name="Chapple C."/>
            <person name="Cheng C."/>
            <person name="Correa L.G."/>
            <person name="Dacre M."/>
            <person name="DeBarry J."/>
            <person name="Dreyer I."/>
            <person name="Elias M."/>
            <person name="Engstrom E.M."/>
            <person name="Estelle M."/>
            <person name="Feng L."/>
            <person name="Finet C."/>
            <person name="Floyd S.K."/>
            <person name="Frommer W.B."/>
            <person name="Fujita T."/>
            <person name="Gramzow L."/>
            <person name="Gutensohn M."/>
            <person name="Harholt J."/>
            <person name="Hattori M."/>
            <person name="Heyl A."/>
            <person name="Hirai T."/>
            <person name="Hiwatashi Y."/>
            <person name="Ishikawa M."/>
            <person name="Iwata M."/>
            <person name="Karol K.G."/>
            <person name="Koehler B."/>
            <person name="Kolukisaoglu U."/>
            <person name="Kubo M."/>
            <person name="Kurata T."/>
            <person name="Lalonde S."/>
            <person name="Li K."/>
            <person name="Li Y."/>
            <person name="Litt A."/>
            <person name="Lyons E."/>
            <person name="Manning G."/>
            <person name="Maruyama T."/>
            <person name="Michael T.P."/>
            <person name="Mikami K."/>
            <person name="Miyazaki S."/>
            <person name="Morinaga S."/>
            <person name="Murata T."/>
            <person name="Mueller-Roeber B."/>
            <person name="Nelson D.R."/>
            <person name="Obara M."/>
            <person name="Oguri Y."/>
            <person name="Olmstead R.G."/>
            <person name="Onodera N."/>
            <person name="Petersen B.L."/>
            <person name="Pils B."/>
            <person name="Prigge M."/>
            <person name="Rensing S.A."/>
            <person name="Riano-Pachon D.M."/>
            <person name="Roberts A.W."/>
            <person name="Sato Y."/>
            <person name="Scheller H.V."/>
            <person name="Schulz B."/>
            <person name="Schulz C."/>
            <person name="Shakirov E.V."/>
            <person name="Shibagaki N."/>
            <person name="Shinohara N."/>
            <person name="Shippen D.E."/>
            <person name="Soerensen I."/>
            <person name="Sotooka R."/>
            <person name="Sugimoto N."/>
            <person name="Sugita M."/>
            <person name="Sumikawa N."/>
            <person name="Tanurdzic M."/>
            <person name="Theissen G."/>
            <person name="Ulvskov P."/>
            <person name="Wakazuki S."/>
            <person name="Weng J.K."/>
            <person name="Willats W.W."/>
            <person name="Wipf D."/>
            <person name="Wolf P.G."/>
            <person name="Yang L."/>
            <person name="Zimmer A.D."/>
            <person name="Zhu Q."/>
            <person name="Mitros T."/>
            <person name="Hellsten U."/>
            <person name="Loque D."/>
            <person name="Otillar R."/>
            <person name="Salamov A."/>
            <person name="Schmutz J."/>
            <person name="Shapiro H."/>
            <person name="Lindquist E."/>
            <person name="Lucas S."/>
            <person name="Rokhsar D."/>
            <person name="Grigoriev I.V."/>
        </authorList>
    </citation>
    <scope>NUCLEOTIDE SEQUENCE [LARGE SCALE GENOMIC DNA]</scope>
</reference>
<organism evidence="2">
    <name type="scientific">Selaginella moellendorffii</name>
    <name type="common">Spikemoss</name>
    <dbReference type="NCBI Taxonomy" id="88036"/>
    <lineage>
        <taxon>Eukaryota</taxon>
        <taxon>Viridiplantae</taxon>
        <taxon>Streptophyta</taxon>
        <taxon>Embryophyta</taxon>
        <taxon>Tracheophyta</taxon>
        <taxon>Lycopodiopsida</taxon>
        <taxon>Selaginellales</taxon>
        <taxon>Selaginellaceae</taxon>
        <taxon>Selaginella</taxon>
    </lineage>
</organism>
<dbReference type="EMBL" id="GL377620">
    <property type="protein sequence ID" value="EFJ16147.1"/>
    <property type="molecule type" value="Genomic_DNA"/>
</dbReference>
<evidence type="ECO:0000313" key="1">
    <source>
        <dbReference type="EMBL" id="EFJ16147.1"/>
    </source>
</evidence>
<dbReference type="AlphaFoldDB" id="D8SHP0"/>
<dbReference type="Gramene" id="EFJ16147">
    <property type="protein sequence ID" value="EFJ16147"/>
    <property type="gene ID" value="SELMODRAFT_422201"/>
</dbReference>
<sequence>MVEAEETAEAKELHALLLGSQADFRTGWHTNVPWPELTLKRAELSMIEGIQGKDYMKTCEFMGRSSIAFIESLIERCSKNRDVTMTGTAGSGKTMLLAMAVCNHYARGRQEGCRLVAIFDPPACTDPVSTVGTLQVVRRALLLAYADQEDKVDAISAMGKWTEIGAFLIRHRPVLVFDAYDVVHHLPDVQQEMDILLKHMSFLKCLTATNEGIKKVVDPVGFFSVFSDQEMDKDLIYYTGRLPLFVTLIARCVMAIVEDQQLQIALSDDQWEIVVMMFRGDDMIANLETSILYCQDVSRYAQFVCTGVANVKQYGDIDLQFVIRDGAGIYHPVSSYARDLYYQCLQSRKLLSESETVFCNTLSNALKDRLKNKSRIQWLVERVMMAALEDRISALWPAYFRDQSNFGMVHVVWTWQNTIWLGHINVGPYAAHRSSLEAFLKTPTTTWTTSPANEVSWKFVWFVHPEEMTNVPPTIQNFEGTDVPVDVIARSFMDVASYVASQRIASVLLEFVDRRWQPPAPSANAAAASAKVAAIALPAGVAVTPSVVIMCSCGQPTADMGLVTREESSVGLVMPLEQPREDENVFQSAVYLLF</sequence>
<dbReference type="Proteomes" id="UP000001514">
    <property type="component" value="Unassembled WGS sequence"/>
</dbReference>
<keyword evidence="2" id="KW-1185">Reference proteome</keyword>
<evidence type="ECO:0000313" key="2">
    <source>
        <dbReference type="Proteomes" id="UP000001514"/>
    </source>
</evidence>
<accession>D8SHP0</accession>